<dbReference type="RefSeq" id="YP_009036090.1">
    <property type="nucleotide sequence ID" value="NC_024211.1"/>
</dbReference>
<accession>A0A024B348</accession>
<dbReference type="GeneID" id="19525728"/>
<evidence type="ECO:0000313" key="2">
    <source>
        <dbReference type="Proteomes" id="UP000026906"/>
    </source>
</evidence>
<sequence length="123" mass="14005">MLTIETYRDGAYNDVVIITTERDNGSTVYGVTIFESRDRDIQYVQRAMLNEGQMLKLKYNIAQVLDGKVKLEEELYATRQDRSKAVSVINSTKDRIGIAITPRHALSAITFMTHAQATELLEY</sequence>
<protein>
    <submittedName>
        <fullName evidence="1">Uncharacterized protein</fullName>
    </submittedName>
</protein>
<dbReference type="EMBL" id="KJ489401">
    <property type="protein sequence ID" value="AHZ10601.1"/>
    <property type="molecule type" value="Genomic_DNA"/>
</dbReference>
<organism evidence="1 2">
    <name type="scientific">Bacillus phage Megatron</name>
    <dbReference type="NCBI Taxonomy" id="1486661"/>
    <lineage>
        <taxon>Viruses</taxon>
        <taxon>Duplodnaviria</taxon>
        <taxon>Heunggongvirae</taxon>
        <taxon>Uroviricota</taxon>
        <taxon>Caudoviricetes</taxon>
        <taxon>Herelleviridae</taxon>
        <taxon>Bastillevirinae</taxon>
        <taxon>Wphvirus</taxon>
        <taxon>Wphvirus megatron</taxon>
    </lineage>
</organism>
<dbReference type="KEGG" id="vg:19525728"/>
<name>A0A024B348_9CAUD</name>
<proteinExistence type="predicted"/>
<keyword evidence="2" id="KW-1185">Reference proteome</keyword>
<reference evidence="2" key="1">
    <citation type="submission" date="2014-09" db="EMBL/GenBank/DDBJ databases">
        <authorList>
            <person name="Sauder A.B."/>
            <person name="McKenzie Q.R."/>
            <person name="Temple L.M."/>
            <person name="Alexis B.K."/>
            <person name="Al-Atrache Z."/>
            <person name="Lewis L.O."/>
            <person name="Loesser-Casey K.E."/>
            <person name="Mitchell K.J."/>
        </authorList>
    </citation>
    <scope>NUCLEOTIDE SEQUENCE [LARGE SCALE GENOMIC DNA]</scope>
</reference>
<evidence type="ECO:0000313" key="1">
    <source>
        <dbReference type="EMBL" id="AHZ10601.1"/>
    </source>
</evidence>
<dbReference type="Proteomes" id="UP000026906">
    <property type="component" value="Segment"/>
</dbReference>